<evidence type="ECO:0000256" key="2">
    <source>
        <dbReference type="ARBA" id="ARBA00007646"/>
    </source>
</evidence>
<feature type="region of interest" description="Disordered" evidence="6">
    <location>
        <begin position="118"/>
        <end position="144"/>
    </location>
</feature>
<dbReference type="PANTHER" id="PTHR48068:SF4">
    <property type="entry name" value="TATA-BOX BINDING PROTEIN ASSOCIATED FACTOR 9"/>
    <property type="match status" value="1"/>
</dbReference>
<evidence type="ECO:0000256" key="4">
    <source>
        <dbReference type="ARBA" id="ARBA00023163"/>
    </source>
</evidence>
<comment type="subcellular location">
    <subcellularLocation>
        <location evidence="1">Nucleus</location>
    </subcellularLocation>
</comment>
<evidence type="ECO:0000256" key="1">
    <source>
        <dbReference type="ARBA" id="ARBA00004123"/>
    </source>
</evidence>
<keyword evidence="5" id="KW-0539">Nucleus</keyword>
<keyword evidence="4" id="KW-0804">Transcription</keyword>
<dbReference type="InterPro" id="IPR051431">
    <property type="entry name" value="TFIID_subunit_9"/>
</dbReference>
<keyword evidence="3" id="KW-0805">Transcription regulation</keyword>
<comment type="caution">
    <text evidence="7">The sequence shown here is derived from an EMBL/GenBank/DDBJ whole genome shotgun (WGS) entry which is preliminary data.</text>
</comment>
<feature type="compositionally biased region" description="Basic and acidic residues" evidence="6">
    <location>
        <begin position="120"/>
        <end position="135"/>
    </location>
</feature>
<keyword evidence="7" id="KW-0648">Protein biosynthesis</keyword>
<evidence type="ECO:0000256" key="6">
    <source>
        <dbReference type="SAM" id="MobiDB-lite"/>
    </source>
</evidence>
<dbReference type="GO" id="GO:0000124">
    <property type="term" value="C:SAGA complex"/>
    <property type="evidence" value="ECO:0007669"/>
    <property type="project" value="TreeGrafter"/>
</dbReference>
<dbReference type="Gene3D" id="1.10.20.10">
    <property type="entry name" value="Histone, subunit A"/>
    <property type="match status" value="1"/>
</dbReference>
<dbReference type="GO" id="GO:0046982">
    <property type="term" value="F:protein heterodimerization activity"/>
    <property type="evidence" value="ECO:0007669"/>
    <property type="project" value="InterPro"/>
</dbReference>
<organism evidence="7">
    <name type="scientific">Tanacetum cinerariifolium</name>
    <name type="common">Dalmatian daisy</name>
    <name type="synonym">Chrysanthemum cinerariifolium</name>
    <dbReference type="NCBI Taxonomy" id="118510"/>
    <lineage>
        <taxon>Eukaryota</taxon>
        <taxon>Viridiplantae</taxon>
        <taxon>Streptophyta</taxon>
        <taxon>Embryophyta</taxon>
        <taxon>Tracheophyta</taxon>
        <taxon>Spermatophyta</taxon>
        <taxon>Magnoliopsida</taxon>
        <taxon>eudicotyledons</taxon>
        <taxon>Gunneridae</taxon>
        <taxon>Pentapetalae</taxon>
        <taxon>asterids</taxon>
        <taxon>campanulids</taxon>
        <taxon>Asterales</taxon>
        <taxon>Asteraceae</taxon>
        <taxon>Asteroideae</taxon>
        <taxon>Anthemideae</taxon>
        <taxon>Anthemidinae</taxon>
        <taxon>Tanacetum</taxon>
    </lineage>
</organism>
<dbReference type="InterPro" id="IPR009072">
    <property type="entry name" value="Histone-fold"/>
</dbReference>
<dbReference type="AlphaFoldDB" id="A0A6L2P7G0"/>
<evidence type="ECO:0000256" key="5">
    <source>
        <dbReference type="ARBA" id="ARBA00023242"/>
    </source>
</evidence>
<dbReference type="GO" id="GO:0016251">
    <property type="term" value="F:RNA polymerase II general transcription initiation factor activity"/>
    <property type="evidence" value="ECO:0007669"/>
    <property type="project" value="TreeGrafter"/>
</dbReference>
<dbReference type="PANTHER" id="PTHR48068">
    <property type="entry name" value="TAF9 RNA POLYMERASE II, TATA BOX-BINDING PROTEIN (TBP)-ASSOCIATED FACTOR"/>
    <property type="match status" value="1"/>
</dbReference>
<sequence>MADGDDNKARDAKMIKELLESIGVNEYESAVIDKFQELYYRTAVDLLTDAQRYSSHAHKVTIDIADVQLAIESRRYLNVTQPRSLEVLEAAITTSTTAVPRPPSEGVSLSPESDMLISSKDLDELADKQKQDENAPARFPNSSA</sequence>
<protein>
    <submittedName>
        <fullName evidence="7">Transcription initiation factor TFIID subunit 9</fullName>
    </submittedName>
</protein>
<dbReference type="GO" id="GO:0051123">
    <property type="term" value="P:RNA polymerase II preinitiation complex assembly"/>
    <property type="evidence" value="ECO:0007669"/>
    <property type="project" value="TreeGrafter"/>
</dbReference>
<evidence type="ECO:0000256" key="3">
    <source>
        <dbReference type="ARBA" id="ARBA00023015"/>
    </source>
</evidence>
<keyword evidence="7" id="KW-0396">Initiation factor</keyword>
<dbReference type="CDD" id="cd07979">
    <property type="entry name" value="HFD_TAF9"/>
    <property type="match status" value="1"/>
</dbReference>
<reference evidence="7" key="1">
    <citation type="journal article" date="2019" name="Sci. Rep.">
        <title>Draft genome of Tanacetum cinerariifolium, the natural source of mosquito coil.</title>
        <authorList>
            <person name="Yamashiro T."/>
            <person name="Shiraishi A."/>
            <person name="Satake H."/>
            <person name="Nakayama K."/>
        </authorList>
    </citation>
    <scope>NUCLEOTIDE SEQUENCE</scope>
</reference>
<proteinExistence type="inferred from homology"/>
<dbReference type="InterPro" id="IPR003162">
    <property type="entry name" value="TFIID-31"/>
</dbReference>
<dbReference type="EMBL" id="BKCJ010011054">
    <property type="protein sequence ID" value="GEU94348.1"/>
    <property type="molecule type" value="Genomic_DNA"/>
</dbReference>
<gene>
    <name evidence="7" type="ORF">Tci_066326</name>
</gene>
<dbReference type="GO" id="GO:0003713">
    <property type="term" value="F:transcription coactivator activity"/>
    <property type="evidence" value="ECO:0007669"/>
    <property type="project" value="TreeGrafter"/>
</dbReference>
<dbReference type="SUPFAM" id="SSF47113">
    <property type="entry name" value="Histone-fold"/>
    <property type="match status" value="1"/>
</dbReference>
<comment type="similarity">
    <text evidence="2">Belongs to the TAF9 family.</text>
</comment>
<dbReference type="GO" id="GO:0003743">
    <property type="term" value="F:translation initiation factor activity"/>
    <property type="evidence" value="ECO:0007669"/>
    <property type="project" value="UniProtKB-KW"/>
</dbReference>
<dbReference type="GO" id="GO:0005669">
    <property type="term" value="C:transcription factor TFIID complex"/>
    <property type="evidence" value="ECO:0007669"/>
    <property type="project" value="TreeGrafter"/>
</dbReference>
<dbReference type="Pfam" id="PF02291">
    <property type="entry name" value="TFIID-31kDa"/>
    <property type="match status" value="1"/>
</dbReference>
<accession>A0A6L2P7G0</accession>
<evidence type="ECO:0000313" key="7">
    <source>
        <dbReference type="EMBL" id="GEU94348.1"/>
    </source>
</evidence>
<name>A0A6L2P7G0_TANCI</name>